<proteinExistence type="predicted"/>
<evidence type="ECO:0000256" key="2">
    <source>
        <dbReference type="ARBA" id="ARBA00022692"/>
    </source>
</evidence>
<evidence type="ECO:0000256" key="7">
    <source>
        <dbReference type="ARBA" id="ARBA00023239"/>
    </source>
</evidence>
<dbReference type="GO" id="GO:0004016">
    <property type="term" value="F:adenylate cyclase activity"/>
    <property type="evidence" value="ECO:0007669"/>
    <property type="project" value="TreeGrafter"/>
</dbReference>
<evidence type="ECO:0000256" key="3">
    <source>
        <dbReference type="ARBA" id="ARBA00022741"/>
    </source>
</evidence>
<dbReference type="Gene3D" id="3.30.70.1230">
    <property type="entry name" value="Nucleotide cyclase"/>
    <property type="match status" value="1"/>
</dbReference>
<dbReference type="GO" id="GO:0000166">
    <property type="term" value="F:nucleotide binding"/>
    <property type="evidence" value="ECO:0007669"/>
    <property type="project" value="UniProtKB-KW"/>
</dbReference>
<reference evidence="10" key="1">
    <citation type="submission" date="2020-11" db="EMBL/GenBank/DDBJ databases">
        <authorList>
            <person name="Tran Van P."/>
        </authorList>
    </citation>
    <scope>NUCLEOTIDE SEQUENCE</scope>
</reference>
<dbReference type="Pfam" id="PF00211">
    <property type="entry name" value="Guanylate_cyc"/>
    <property type="match status" value="1"/>
</dbReference>
<keyword evidence="5" id="KW-0472">Membrane</keyword>
<dbReference type="InterPro" id="IPR029787">
    <property type="entry name" value="Nucleotide_cyclase"/>
</dbReference>
<evidence type="ECO:0000256" key="6">
    <source>
        <dbReference type="ARBA" id="ARBA00023180"/>
    </source>
</evidence>
<name>A0A7R8Z9C1_TIMDO</name>
<sequence>MKSLRIHVSSAAQQILSRFCTFQLELRGQVELKGKGNVTTYWLLGCTEPDPRPPTPRPCSDTTDTNPYPLLFPTTSKTHTHTHTCQRDSEEVGQSSVPGEDCDDTREEADTRQQI</sequence>
<dbReference type="EMBL" id="OA568251">
    <property type="protein sequence ID" value="CAD7201313.1"/>
    <property type="molecule type" value="Genomic_DNA"/>
</dbReference>
<dbReference type="InterPro" id="IPR001054">
    <property type="entry name" value="A/G_cyclase"/>
</dbReference>
<evidence type="ECO:0000256" key="5">
    <source>
        <dbReference type="ARBA" id="ARBA00023136"/>
    </source>
</evidence>
<feature type="domain" description="Guanylate cyclase" evidence="9">
    <location>
        <begin position="3"/>
        <end position="44"/>
    </location>
</feature>
<dbReference type="GO" id="GO:0004383">
    <property type="term" value="F:guanylate cyclase activity"/>
    <property type="evidence" value="ECO:0007669"/>
    <property type="project" value="TreeGrafter"/>
</dbReference>
<organism evidence="10">
    <name type="scientific">Timema douglasi</name>
    <name type="common">Walking stick</name>
    <dbReference type="NCBI Taxonomy" id="61478"/>
    <lineage>
        <taxon>Eukaryota</taxon>
        <taxon>Metazoa</taxon>
        <taxon>Ecdysozoa</taxon>
        <taxon>Arthropoda</taxon>
        <taxon>Hexapoda</taxon>
        <taxon>Insecta</taxon>
        <taxon>Pterygota</taxon>
        <taxon>Neoptera</taxon>
        <taxon>Polyneoptera</taxon>
        <taxon>Phasmatodea</taxon>
        <taxon>Timematodea</taxon>
        <taxon>Timematoidea</taxon>
        <taxon>Timematidae</taxon>
        <taxon>Timema</taxon>
    </lineage>
</organism>
<dbReference type="GO" id="GO:0035556">
    <property type="term" value="P:intracellular signal transduction"/>
    <property type="evidence" value="ECO:0007669"/>
    <property type="project" value="InterPro"/>
</dbReference>
<accession>A0A7R8Z9C1</accession>
<feature type="region of interest" description="Disordered" evidence="8">
    <location>
        <begin position="47"/>
        <end position="115"/>
    </location>
</feature>
<gene>
    <name evidence="10" type="ORF">TDIB3V08_LOCUS7514</name>
</gene>
<dbReference type="PANTHER" id="PTHR11920:SF274">
    <property type="entry name" value="GUANYLATE CYCLASE"/>
    <property type="match status" value="1"/>
</dbReference>
<dbReference type="GO" id="GO:0007168">
    <property type="term" value="P:receptor guanylyl cyclase signaling pathway"/>
    <property type="evidence" value="ECO:0007669"/>
    <property type="project" value="TreeGrafter"/>
</dbReference>
<dbReference type="GO" id="GO:0001653">
    <property type="term" value="F:peptide receptor activity"/>
    <property type="evidence" value="ECO:0007669"/>
    <property type="project" value="TreeGrafter"/>
</dbReference>
<keyword evidence="6" id="KW-0325">Glycoprotein</keyword>
<protein>
    <recommendedName>
        <fullName evidence="9">Guanylate cyclase domain-containing protein</fullName>
    </recommendedName>
</protein>
<evidence type="ECO:0000256" key="1">
    <source>
        <dbReference type="ARBA" id="ARBA00004370"/>
    </source>
</evidence>
<dbReference type="InterPro" id="IPR050401">
    <property type="entry name" value="Cyclic_nucleotide_synthase"/>
</dbReference>
<dbReference type="GO" id="GO:0005886">
    <property type="term" value="C:plasma membrane"/>
    <property type="evidence" value="ECO:0007669"/>
    <property type="project" value="TreeGrafter"/>
</dbReference>
<dbReference type="SUPFAM" id="SSF55073">
    <property type="entry name" value="Nucleotide cyclase"/>
    <property type="match status" value="1"/>
</dbReference>
<keyword evidence="4" id="KW-1133">Transmembrane helix</keyword>
<dbReference type="AlphaFoldDB" id="A0A7R8Z9C1"/>
<evidence type="ECO:0000259" key="9">
    <source>
        <dbReference type="Pfam" id="PF00211"/>
    </source>
</evidence>
<dbReference type="PANTHER" id="PTHR11920">
    <property type="entry name" value="GUANYLYL CYCLASE"/>
    <property type="match status" value="1"/>
</dbReference>
<keyword evidence="2" id="KW-0812">Transmembrane</keyword>
<evidence type="ECO:0000256" key="8">
    <source>
        <dbReference type="SAM" id="MobiDB-lite"/>
    </source>
</evidence>
<evidence type="ECO:0000256" key="4">
    <source>
        <dbReference type="ARBA" id="ARBA00022989"/>
    </source>
</evidence>
<evidence type="ECO:0000313" key="10">
    <source>
        <dbReference type="EMBL" id="CAD7201313.1"/>
    </source>
</evidence>
<comment type="subcellular location">
    <subcellularLocation>
        <location evidence="1">Membrane</location>
    </subcellularLocation>
</comment>
<keyword evidence="3" id="KW-0547">Nucleotide-binding</keyword>
<keyword evidence="7" id="KW-0456">Lyase</keyword>